<name>A0A3N1LCT9_9PROT</name>
<feature type="domain" description="Protein SirB1 N-terminal" evidence="2">
    <location>
        <begin position="46"/>
        <end position="197"/>
    </location>
</feature>
<comment type="caution">
    <text evidence="3">The sequence shown here is derived from an EMBL/GenBank/DDBJ whole genome shotgun (WGS) entry which is preliminary data.</text>
</comment>
<dbReference type="SUPFAM" id="SSF48452">
    <property type="entry name" value="TPR-like"/>
    <property type="match status" value="1"/>
</dbReference>
<accession>A0A3N1LCT9</accession>
<reference evidence="3 4" key="1">
    <citation type="submission" date="2018-11" db="EMBL/GenBank/DDBJ databases">
        <title>Genomic Encyclopedia of Type Strains, Phase IV (KMG-IV): sequencing the most valuable type-strain genomes for metagenomic binning, comparative biology and taxonomic classification.</title>
        <authorList>
            <person name="Goeker M."/>
        </authorList>
    </citation>
    <scope>NUCLEOTIDE SEQUENCE [LARGE SCALE GENOMIC DNA]</scope>
    <source>
        <strain evidence="3 4">DSM 5900</strain>
    </source>
</reference>
<keyword evidence="4" id="KW-1185">Reference proteome</keyword>
<comment type="similarity">
    <text evidence="1">Belongs to the UPF0162 family.</text>
</comment>
<dbReference type="InterPro" id="IPR032698">
    <property type="entry name" value="SirB1_N"/>
</dbReference>
<dbReference type="RefSeq" id="WP_170216496.1">
    <property type="nucleotide sequence ID" value="NZ_AP019700.1"/>
</dbReference>
<organism evidence="3 4">
    <name type="scientific">Stella humosa</name>
    <dbReference type="NCBI Taxonomy" id="94"/>
    <lineage>
        <taxon>Bacteria</taxon>
        <taxon>Pseudomonadati</taxon>
        <taxon>Pseudomonadota</taxon>
        <taxon>Alphaproteobacteria</taxon>
        <taxon>Rhodospirillales</taxon>
        <taxon>Stellaceae</taxon>
        <taxon>Stella</taxon>
    </lineage>
</organism>
<evidence type="ECO:0000313" key="3">
    <source>
        <dbReference type="EMBL" id="ROP90861.1"/>
    </source>
</evidence>
<dbReference type="Pfam" id="PF13371">
    <property type="entry name" value="TPR_9"/>
    <property type="match status" value="1"/>
</dbReference>
<evidence type="ECO:0000313" key="4">
    <source>
        <dbReference type="Proteomes" id="UP000278222"/>
    </source>
</evidence>
<sequence length="279" mass="29565">MTEAAGRDAARAMLQSLATVPDAAFDLGLGALALAALDRPQVPLDRYRAQLDELTAAVAAEAGAAPGLSARAAALAEVIAVRQGYQGDGLTYDDLQNANMIRVMDRRKGLPVALGILYLHVAMRLGWDACGLSFPGHFLIAVEGGGARAILDPFNGGRQCDAATLRRLLKSLAGEREELDPAHYAPVPNRSVLLRLHNNVKLRRLRGQDAAGALAAIEAMLLFAPDEAGLWHESGLINAHLGNLRSAVAAIDRALTCTPDAAGRHQLATLLQELRGRLN</sequence>
<dbReference type="Gene3D" id="1.25.40.10">
    <property type="entry name" value="Tetratricopeptide repeat domain"/>
    <property type="match status" value="1"/>
</dbReference>
<gene>
    <name evidence="3" type="ORF">EDC65_2721</name>
</gene>
<dbReference type="AlphaFoldDB" id="A0A3N1LCT9"/>
<evidence type="ECO:0000259" key="2">
    <source>
        <dbReference type="Pfam" id="PF13369"/>
    </source>
</evidence>
<proteinExistence type="inferred from homology"/>
<evidence type="ECO:0000256" key="1">
    <source>
        <dbReference type="ARBA" id="ARBA00007100"/>
    </source>
</evidence>
<dbReference type="Pfam" id="PF13369">
    <property type="entry name" value="Transglut_core2"/>
    <property type="match status" value="1"/>
</dbReference>
<dbReference type="PANTHER" id="PTHR31350:SF27">
    <property type="entry name" value="HEMIMETHYLATED DNA-BINDING DOMAIN-CONTAINING PROTEIN"/>
    <property type="match status" value="1"/>
</dbReference>
<dbReference type="Proteomes" id="UP000278222">
    <property type="component" value="Unassembled WGS sequence"/>
</dbReference>
<dbReference type="EMBL" id="RJKX01000014">
    <property type="protein sequence ID" value="ROP90861.1"/>
    <property type="molecule type" value="Genomic_DNA"/>
</dbReference>
<protein>
    <submittedName>
        <fullName evidence="3">Regulator of sirC expression with transglutaminase-like and TPR domain</fullName>
    </submittedName>
</protein>
<dbReference type="PANTHER" id="PTHR31350">
    <property type="entry name" value="SI:DKEY-261L7.2"/>
    <property type="match status" value="1"/>
</dbReference>
<dbReference type="InterPro" id="IPR011990">
    <property type="entry name" value="TPR-like_helical_dom_sf"/>
</dbReference>